<dbReference type="PANTHER" id="PTHR40465">
    <property type="entry name" value="CHROMOSOME 1, WHOLE GENOME SHOTGUN SEQUENCE"/>
    <property type="match status" value="1"/>
</dbReference>
<evidence type="ECO:0000313" key="5">
    <source>
        <dbReference type="Proteomes" id="UP000559256"/>
    </source>
</evidence>
<dbReference type="PANTHER" id="PTHR40465:SF1">
    <property type="entry name" value="DUF6534 DOMAIN-CONTAINING PROTEIN"/>
    <property type="match status" value="1"/>
</dbReference>
<feature type="domain" description="DUF6534" evidence="3">
    <location>
        <begin position="174"/>
        <end position="262"/>
    </location>
</feature>
<comment type="caution">
    <text evidence="4">The sequence shown here is derived from an EMBL/GenBank/DDBJ whole genome shotgun (WGS) entry which is preliminary data.</text>
</comment>
<accession>A0A8H5GKU0</accession>
<evidence type="ECO:0000259" key="3">
    <source>
        <dbReference type="Pfam" id="PF20152"/>
    </source>
</evidence>
<feature type="transmembrane region" description="Helical" evidence="2">
    <location>
        <begin position="94"/>
        <end position="117"/>
    </location>
</feature>
<proteinExistence type="predicted"/>
<sequence length="315" mass="35418">MTEDSAAPPLTLPPDFVATSGGPLFVTNAINWLFMGILIQQVFNYQKNFPNDMSYIKLLVAVLFALEIVHWIIVTMDTWYYLIEISGHPEGFFIVPWEAAAIVILTGIVSLIVQSFYIVQIWWISRERFVLPIVALIGLISLGQSVMALAGGSRVLKVRTLETVAENRSFFPGSFVADTLIALTMSWILYMNKKWVWFRKTETLLNRLILNTIRTGCLTSIIAGVTLALFDIFPNLTYYGTPANCLQKLYTLSLVANINGRQAFQSHEETEAHSFSDIRFLQQTHVSDGEHPNDTRFPAASEILQGNDLQPPDNP</sequence>
<dbReference type="OrthoDB" id="3262409at2759"/>
<feature type="transmembrane region" description="Helical" evidence="2">
    <location>
        <begin position="20"/>
        <end position="43"/>
    </location>
</feature>
<protein>
    <recommendedName>
        <fullName evidence="3">DUF6534 domain-containing protein</fullName>
    </recommendedName>
</protein>
<reference evidence="4 5" key="1">
    <citation type="journal article" date="2020" name="ISME J.">
        <title>Uncovering the hidden diversity of litter-decomposition mechanisms in mushroom-forming fungi.</title>
        <authorList>
            <person name="Floudas D."/>
            <person name="Bentzer J."/>
            <person name="Ahren D."/>
            <person name="Johansson T."/>
            <person name="Persson P."/>
            <person name="Tunlid A."/>
        </authorList>
    </citation>
    <scope>NUCLEOTIDE SEQUENCE [LARGE SCALE GENOMIC DNA]</scope>
    <source>
        <strain evidence="4 5">CBS 291.85</strain>
    </source>
</reference>
<keyword evidence="5" id="KW-1185">Reference proteome</keyword>
<evidence type="ECO:0000256" key="2">
    <source>
        <dbReference type="SAM" id="Phobius"/>
    </source>
</evidence>
<name>A0A8H5GKU0_9AGAR</name>
<keyword evidence="2" id="KW-0812">Transmembrane</keyword>
<dbReference type="AlphaFoldDB" id="A0A8H5GKU0"/>
<evidence type="ECO:0000256" key="1">
    <source>
        <dbReference type="SAM" id="MobiDB-lite"/>
    </source>
</evidence>
<dbReference type="Pfam" id="PF20152">
    <property type="entry name" value="DUF6534"/>
    <property type="match status" value="1"/>
</dbReference>
<dbReference type="Proteomes" id="UP000559256">
    <property type="component" value="Unassembled WGS sequence"/>
</dbReference>
<feature type="region of interest" description="Disordered" evidence="1">
    <location>
        <begin position="291"/>
        <end position="315"/>
    </location>
</feature>
<organism evidence="4 5">
    <name type="scientific">Tetrapyrgos nigripes</name>
    <dbReference type="NCBI Taxonomy" id="182062"/>
    <lineage>
        <taxon>Eukaryota</taxon>
        <taxon>Fungi</taxon>
        <taxon>Dikarya</taxon>
        <taxon>Basidiomycota</taxon>
        <taxon>Agaricomycotina</taxon>
        <taxon>Agaricomycetes</taxon>
        <taxon>Agaricomycetidae</taxon>
        <taxon>Agaricales</taxon>
        <taxon>Marasmiineae</taxon>
        <taxon>Marasmiaceae</taxon>
        <taxon>Tetrapyrgos</taxon>
    </lineage>
</organism>
<dbReference type="EMBL" id="JAACJM010000022">
    <property type="protein sequence ID" value="KAF5366595.1"/>
    <property type="molecule type" value="Genomic_DNA"/>
</dbReference>
<evidence type="ECO:0000313" key="4">
    <source>
        <dbReference type="EMBL" id="KAF5366595.1"/>
    </source>
</evidence>
<feature type="transmembrane region" description="Helical" evidence="2">
    <location>
        <begin position="129"/>
        <end position="150"/>
    </location>
</feature>
<dbReference type="InterPro" id="IPR045339">
    <property type="entry name" value="DUF6534"/>
</dbReference>
<keyword evidence="2" id="KW-0472">Membrane</keyword>
<feature type="transmembrane region" description="Helical" evidence="2">
    <location>
        <begin position="170"/>
        <end position="190"/>
    </location>
</feature>
<gene>
    <name evidence="4" type="ORF">D9758_008956</name>
</gene>
<keyword evidence="2" id="KW-1133">Transmembrane helix</keyword>
<feature type="transmembrane region" description="Helical" evidence="2">
    <location>
        <begin position="55"/>
        <end position="74"/>
    </location>
</feature>